<accession>A0A0M3IBL5</accession>
<feature type="compositionally biased region" description="Basic and acidic residues" evidence="1">
    <location>
        <begin position="95"/>
        <end position="108"/>
    </location>
</feature>
<keyword evidence="2" id="KW-0472">Membrane</keyword>
<evidence type="ECO:0000313" key="4">
    <source>
        <dbReference type="WBParaSite" id="ALUE_0001512701-mRNA-1"/>
    </source>
</evidence>
<organism evidence="3 4">
    <name type="scientific">Ascaris lumbricoides</name>
    <name type="common">Giant roundworm</name>
    <dbReference type="NCBI Taxonomy" id="6252"/>
    <lineage>
        <taxon>Eukaryota</taxon>
        <taxon>Metazoa</taxon>
        <taxon>Ecdysozoa</taxon>
        <taxon>Nematoda</taxon>
        <taxon>Chromadorea</taxon>
        <taxon>Rhabditida</taxon>
        <taxon>Spirurina</taxon>
        <taxon>Ascaridomorpha</taxon>
        <taxon>Ascaridoidea</taxon>
        <taxon>Ascarididae</taxon>
        <taxon>Ascaris</taxon>
    </lineage>
</organism>
<feature type="region of interest" description="Disordered" evidence="1">
    <location>
        <begin position="88"/>
        <end position="108"/>
    </location>
</feature>
<feature type="transmembrane region" description="Helical" evidence="2">
    <location>
        <begin position="9"/>
        <end position="26"/>
    </location>
</feature>
<sequence length="121" mass="13535">MMAIFIRKLYLFNSVVPIRLAYLFALDYGDICLWYNEGDATCFVREMQSEVGICLKASLIPLIFFILQLFLWGCFSKGWRFSRTAGSAAINPSNADKKAAGNSKDPRSIKGQTEAVIALIL</sequence>
<evidence type="ECO:0000256" key="2">
    <source>
        <dbReference type="SAM" id="Phobius"/>
    </source>
</evidence>
<dbReference type="Proteomes" id="UP000036681">
    <property type="component" value="Unplaced"/>
</dbReference>
<evidence type="ECO:0000256" key="1">
    <source>
        <dbReference type="SAM" id="MobiDB-lite"/>
    </source>
</evidence>
<dbReference type="AlphaFoldDB" id="A0A0M3IBL5"/>
<keyword evidence="3" id="KW-1185">Reference proteome</keyword>
<reference evidence="4" key="1">
    <citation type="submission" date="2017-02" db="UniProtKB">
        <authorList>
            <consortium name="WormBaseParasite"/>
        </authorList>
    </citation>
    <scope>IDENTIFICATION</scope>
</reference>
<name>A0A0M3IBL5_ASCLU</name>
<feature type="transmembrane region" description="Helical" evidence="2">
    <location>
        <begin position="57"/>
        <end position="75"/>
    </location>
</feature>
<proteinExistence type="predicted"/>
<dbReference type="WBParaSite" id="ALUE_0001512701-mRNA-1">
    <property type="protein sequence ID" value="ALUE_0001512701-mRNA-1"/>
    <property type="gene ID" value="ALUE_0001512701"/>
</dbReference>
<keyword evidence="2" id="KW-0812">Transmembrane</keyword>
<evidence type="ECO:0000313" key="3">
    <source>
        <dbReference type="Proteomes" id="UP000036681"/>
    </source>
</evidence>
<protein>
    <submittedName>
        <fullName evidence="4">G_PROTEIN_RECEP_F1_2 domain-containing protein</fullName>
    </submittedName>
</protein>
<keyword evidence="2" id="KW-1133">Transmembrane helix</keyword>